<evidence type="ECO:0000313" key="11">
    <source>
        <dbReference type="EMBL" id="GLS92580.1"/>
    </source>
</evidence>
<keyword evidence="4" id="KW-0963">Cytoplasm</keyword>
<organism evidence="11 12">
    <name type="scientific">Psychromonas marina</name>
    <dbReference type="NCBI Taxonomy" id="88364"/>
    <lineage>
        <taxon>Bacteria</taxon>
        <taxon>Pseudomonadati</taxon>
        <taxon>Pseudomonadota</taxon>
        <taxon>Gammaproteobacteria</taxon>
        <taxon>Alteromonadales</taxon>
        <taxon>Psychromonadaceae</taxon>
        <taxon>Psychromonas</taxon>
    </lineage>
</organism>
<comment type="subcellular location">
    <subcellularLocation>
        <location evidence="1">Cytoplasm</location>
    </subcellularLocation>
</comment>
<evidence type="ECO:0000256" key="6">
    <source>
        <dbReference type="ARBA" id="ARBA00022723"/>
    </source>
</evidence>
<evidence type="ECO:0000256" key="10">
    <source>
        <dbReference type="ARBA" id="ARBA00032441"/>
    </source>
</evidence>
<keyword evidence="8" id="KW-0067">ATP-binding</keyword>
<protein>
    <recommendedName>
        <fullName evidence="3">tRNA threonylcarbamoyladenosine biosynthesis protein TsaE</fullName>
    </recommendedName>
    <alternativeName>
        <fullName evidence="10">t(6)A37 threonylcarbamoyladenosine biosynthesis protein TsaE</fullName>
    </alternativeName>
</protein>
<reference evidence="12" key="1">
    <citation type="journal article" date="2019" name="Int. J. Syst. Evol. Microbiol.">
        <title>The Global Catalogue of Microorganisms (GCM) 10K type strain sequencing project: providing services to taxonomists for standard genome sequencing and annotation.</title>
        <authorList>
            <consortium name="The Broad Institute Genomics Platform"/>
            <consortium name="The Broad Institute Genome Sequencing Center for Infectious Disease"/>
            <person name="Wu L."/>
            <person name="Ma J."/>
        </authorList>
    </citation>
    <scope>NUCLEOTIDE SEQUENCE [LARGE SCALE GENOMIC DNA]</scope>
    <source>
        <strain evidence="12">NBRC 103166</strain>
    </source>
</reference>
<evidence type="ECO:0000256" key="1">
    <source>
        <dbReference type="ARBA" id="ARBA00004496"/>
    </source>
</evidence>
<sequence>MVDLFKEKLSDAEQTVAFGGRLSSACSEATCIYLHGDLGAGKTTLTRGFIQGLGHQGNVKSPTYTLVEPYELADWNVYHFDLYRLGDPEELEFMGIRDYFSDNSHCLVEWPERGEGVLPLADIDLTLRYDGEQRIIALQANTEIGKQVLQKL</sequence>
<evidence type="ECO:0000256" key="7">
    <source>
        <dbReference type="ARBA" id="ARBA00022741"/>
    </source>
</evidence>
<evidence type="ECO:0000256" key="4">
    <source>
        <dbReference type="ARBA" id="ARBA00022490"/>
    </source>
</evidence>
<dbReference type="PANTHER" id="PTHR33540">
    <property type="entry name" value="TRNA THREONYLCARBAMOYLADENOSINE BIOSYNTHESIS PROTEIN TSAE"/>
    <property type="match status" value="1"/>
</dbReference>
<gene>
    <name evidence="11" type="ORF">GCM10007916_36520</name>
</gene>
<comment type="similarity">
    <text evidence="2">Belongs to the TsaE family.</text>
</comment>
<comment type="caution">
    <text evidence="11">The sequence shown here is derived from an EMBL/GenBank/DDBJ whole genome shotgun (WGS) entry which is preliminary data.</text>
</comment>
<name>A0ABQ6E606_9GAMM</name>
<dbReference type="InterPro" id="IPR003442">
    <property type="entry name" value="T6A_TsaE"/>
</dbReference>
<evidence type="ECO:0000313" key="12">
    <source>
        <dbReference type="Proteomes" id="UP001157353"/>
    </source>
</evidence>
<keyword evidence="5" id="KW-0819">tRNA processing</keyword>
<keyword evidence="9" id="KW-0460">Magnesium</keyword>
<evidence type="ECO:0000256" key="8">
    <source>
        <dbReference type="ARBA" id="ARBA00022840"/>
    </source>
</evidence>
<dbReference type="PANTHER" id="PTHR33540:SF2">
    <property type="entry name" value="TRNA THREONYLCARBAMOYLADENOSINE BIOSYNTHESIS PROTEIN TSAE"/>
    <property type="match status" value="1"/>
</dbReference>
<dbReference type="EMBL" id="BSPQ01000026">
    <property type="protein sequence ID" value="GLS92580.1"/>
    <property type="molecule type" value="Genomic_DNA"/>
</dbReference>
<evidence type="ECO:0000256" key="3">
    <source>
        <dbReference type="ARBA" id="ARBA00019010"/>
    </source>
</evidence>
<keyword evidence="12" id="KW-1185">Reference proteome</keyword>
<evidence type="ECO:0000256" key="2">
    <source>
        <dbReference type="ARBA" id="ARBA00007599"/>
    </source>
</evidence>
<dbReference type="InterPro" id="IPR027417">
    <property type="entry name" value="P-loop_NTPase"/>
</dbReference>
<evidence type="ECO:0000256" key="5">
    <source>
        <dbReference type="ARBA" id="ARBA00022694"/>
    </source>
</evidence>
<dbReference type="Gene3D" id="3.40.50.300">
    <property type="entry name" value="P-loop containing nucleotide triphosphate hydrolases"/>
    <property type="match status" value="1"/>
</dbReference>
<dbReference type="NCBIfam" id="TIGR00150">
    <property type="entry name" value="T6A_YjeE"/>
    <property type="match status" value="1"/>
</dbReference>
<dbReference type="Pfam" id="PF02367">
    <property type="entry name" value="TsaE"/>
    <property type="match status" value="1"/>
</dbReference>
<accession>A0ABQ6E606</accession>
<dbReference type="Proteomes" id="UP001157353">
    <property type="component" value="Unassembled WGS sequence"/>
</dbReference>
<proteinExistence type="inferred from homology"/>
<evidence type="ECO:0000256" key="9">
    <source>
        <dbReference type="ARBA" id="ARBA00022842"/>
    </source>
</evidence>
<dbReference type="SUPFAM" id="SSF52540">
    <property type="entry name" value="P-loop containing nucleoside triphosphate hydrolases"/>
    <property type="match status" value="1"/>
</dbReference>
<keyword evidence="6" id="KW-0479">Metal-binding</keyword>
<dbReference type="RefSeq" id="WP_284205687.1">
    <property type="nucleotide sequence ID" value="NZ_BSPQ01000026.1"/>
</dbReference>
<keyword evidence="7" id="KW-0547">Nucleotide-binding</keyword>